<dbReference type="InterPro" id="IPR029016">
    <property type="entry name" value="GAF-like_dom_sf"/>
</dbReference>
<dbReference type="PANTHER" id="PTHR30136">
    <property type="entry name" value="HELIX-TURN-HELIX TRANSCRIPTIONAL REGULATOR, ICLR FAMILY"/>
    <property type="match status" value="1"/>
</dbReference>
<dbReference type="InterPro" id="IPR014757">
    <property type="entry name" value="Tscrpt_reg_IclR_C"/>
</dbReference>
<evidence type="ECO:0000256" key="2">
    <source>
        <dbReference type="ARBA" id="ARBA00023125"/>
    </source>
</evidence>
<dbReference type="GO" id="GO:0003677">
    <property type="term" value="F:DNA binding"/>
    <property type="evidence" value="ECO:0007669"/>
    <property type="project" value="UniProtKB-KW"/>
</dbReference>
<dbReference type="PROSITE" id="PS51078">
    <property type="entry name" value="ICLR_ED"/>
    <property type="match status" value="1"/>
</dbReference>
<dbReference type="Proteomes" id="UP001620514">
    <property type="component" value="Unassembled WGS sequence"/>
</dbReference>
<evidence type="ECO:0000313" key="7">
    <source>
        <dbReference type="Proteomes" id="UP001620514"/>
    </source>
</evidence>
<dbReference type="SMART" id="SM00346">
    <property type="entry name" value="HTH_ICLR"/>
    <property type="match status" value="1"/>
</dbReference>
<organism evidence="6 7">
    <name type="scientific">Caballeronia udeis</name>
    <dbReference type="NCBI Taxonomy" id="1232866"/>
    <lineage>
        <taxon>Bacteria</taxon>
        <taxon>Pseudomonadati</taxon>
        <taxon>Pseudomonadota</taxon>
        <taxon>Betaproteobacteria</taxon>
        <taxon>Burkholderiales</taxon>
        <taxon>Burkholderiaceae</taxon>
        <taxon>Caballeronia</taxon>
    </lineage>
</organism>
<accession>A0ABW8MZ43</accession>
<dbReference type="InterPro" id="IPR036390">
    <property type="entry name" value="WH_DNA-bd_sf"/>
</dbReference>
<keyword evidence="2 6" id="KW-0238">DNA-binding</keyword>
<dbReference type="Gene3D" id="3.30.450.40">
    <property type="match status" value="1"/>
</dbReference>
<reference evidence="6 7" key="2">
    <citation type="submission" date="2024-11" db="EMBL/GenBank/DDBJ databases">
        <title>Using genomics to understand microbial adaptation to soil warming.</title>
        <authorList>
            <person name="Deangelis K.M. PhD."/>
        </authorList>
    </citation>
    <scope>NUCLEOTIDE SEQUENCE [LARGE SCALE GENOMIC DNA]</scope>
    <source>
        <strain evidence="6 7">GAS97</strain>
    </source>
</reference>
<dbReference type="InterPro" id="IPR050707">
    <property type="entry name" value="HTH_MetabolicPath_Reg"/>
</dbReference>
<keyword evidence="1" id="KW-0805">Transcription regulation</keyword>
<reference evidence="6 7" key="1">
    <citation type="submission" date="2024-10" db="EMBL/GenBank/DDBJ databases">
        <authorList>
            <person name="Deangelis K."/>
            <person name="Huntemann M."/>
            <person name="Clum A."/>
            <person name="Wang J."/>
            <person name="Palaniappan K."/>
            <person name="Ritter S."/>
            <person name="Chen I.-M."/>
            <person name="Stamatis D."/>
            <person name="Reddy T."/>
            <person name="O'Malley R."/>
            <person name="Daum C."/>
            <person name="Ng V."/>
            <person name="Ivanova N."/>
            <person name="Kyrpides N."/>
            <person name="Woyke T."/>
        </authorList>
    </citation>
    <scope>NUCLEOTIDE SEQUENCE [LARGE SCALE GENOMIC DNA]</scope>
    <source>
        <strain evidence="6 7">GAS97</strain>
    </source>
</reference>
<name>A0ABW8MZ43_9BURK</name>
<dbReference type="Pfam" id="PF09339">
    <property type="entry name" value="HTH_IclR"/>
    <property type="match status" value="1"/>
</dbReference>
<dbReference type="Gene3D" id="1.10.10.10">
    <property type="entry name" value="Winged helix-like DNA-binding domain superfamily/Winged helix DNA-binding domain"/>
    <property type="match status" value="1"/>
</dbReference>
<evidence type="ECO:0000259" key="5">
    <source>
        <dbReference type="PROSITE" id="PS51078"/>
    </source>
</evidence>
<evidence type="ECO:0000313" key="6">
    <source>
        <dbReference type="EMBL" id="MFK4448984.1"/>
    </source>
</evidence>
<keyword evidence="3" id="KW-0804">Transcription</keyword>
<dbReference type="PROSITE" id="PS51077">
    <property type="entry name" value="HTH_ICLR"/>
    <property type="match status" value="1"/>
</dbReference>
<dbReference type="InterPro" id="IPR036388">
    <property type="entry name" value="WH-like_DNA-bd_sf"/>
</dbReference>
<evidence type="ECO:0000256" key="1">
    <source>
        <dbReference type="ARBA" id="ARBA00023015"/>
    </source>
</evidence>
<sequence>MTKSSGNIAAKEPRPSPRAAARIVHVLRLLADLREGANLSRLCELTGTPKTSLLTLLRALTESGYVKNVQSTYTLGLESFKLAAAVVAHRRFPEVAQPTIEGLAAASGETVLIGQFTQDRQQMVYVAKAESPKEVRFMVSVGDRRPLYSSSAGRLLLAYAPKNEQDAHMKSVRIEPTSRVVTSKSILKQLLGRGAELGLDAADLGSTNDVYGLAAPIFDSSGDMVAALVVAGPNARIVADVDRIQKLLVESAEEISELLGRRDDRRPIQSSV</sequence>
<dbReference type="EMBL" id="JBIYDN010000072">
    <property type="protein sequence ID" value="MFK4448984.1"/>
    <property type="molecule type" value="Genomic_DNA"/>
</dbReference>
<dbReference type="RefSeq" id="WP_404615682.1">
    <property type="nucleotide sequence ID" value="NZ_JBIYDN010000072.1"/>
</dbReference>
<dbReference type="SUPFAM" id="SSF55781">
    <property type="entry name" value="GAF domain-like"/>
    <property type="match status" value="1"/>
</dbReference>
<protein>
    <submittedName>
        <fullName evidence="6">DNA-binding IclR family transcriptional regulator</fullName>
    </submittedName>
</protein>
<feature type="domain" description="HTH iclR-type" evidence="4">
    <location>
        <begin position="17"/>
        <end position="77"/>
    </location>
</feature>
<dbReference type="InterPro" id="IPR005471">
    <property type="entry name" value="Tscrpt_reg_IclR_N"/>
</dbReference>
<gene>
    <name evidence="6" type="ORF">ABH943_009029</name>
</gene>
<keyword evidence="7" id="KW-1185">Reference proteome</keyword>
<dbReference type="PANTHER" id="PTHR30136:SF24">
    <property type="entry name" value="HTH-TYPE TRANSCRIPTIONAL REPRESSOR ALLR"/>
    <property type="match status" value="1"/>
</dbReference>
<evidence type="ECO:0000259" key="4">
    <source>
        <dbReference type="PROSITE" id="PS51077"/>
    </source>
</evidence>
<proteinExistence type="predicted"/>
<feature type="domain" description="IclR-ED" evidence="5">
    <location>
        <begin position="78"/>
        <end position="261"/>
    </location>
</feature>
<dbReference type="Pfam" id="PF01614">
    <property type="entry name" value="IclR_C"/>
    <property type="match status" value="1"/>
</dbReference>
<comment type="caution">
    <text evidence="6">The sequence shown here is derived from an EMBL/GenBank/DDBJ whole genome shotgun (WGS) entry which is preliminary data.</text>
</comment>
<evidence type="ECO:0000256" key="3">
    <source>
        <dbReference type="ARBA" id="ARBA00023163"/>
    </source>
</evidence>
<dbReference type="SUPFAM" id="SSF46785">
    <property type="entry name" value="Winged helix' DNA-binding domain"/>
    <property type="match status" value="1"/>
</dbReference>